<organism evidence="2 3">
    <name type="scientific">Rhodanobacter thiooxydans</name>
    <dbReference type="NCBI Taxonomy" id="416169"/>
    <lineage>
        <taxon>Bacteria</taxon>
        <taxon>Pseudomonadati</taxon>
        <taxon>Pseudomonadota</taxon>
        <taxon>Gammaproteobacteria</taxon>
        <taxon>Lysobacterales</taxon>
        <taxon>Rhodanobacteraceae</taxon>
        <taxon>Rhodanobacter</taxon>
    </lineage>
</organism>
<proteinExistence type="predicted"/>
<dbReference type="STRING" id="416169.RHOFW104T7_18010"/>
<reference evidence="2 3" key="1">
    <citation type="journal article" date="2016" name="MBio">
        <title>Lateral Gene Transfer in a Heavy Metal-Contaminated-Groundwater Microbial Community.</title>
        <authorList>
            <person name="Hemme C.L."/>
            <person name="Green S.J."/>
            <person name="Rishishwar L."/>
            <person name="Prakash O."/>
            <person name="Pettenato A."/>
            <person name="Chakraborty R."/>
            <person name="Deutschbauer A.M."/>
            <person name="Van Nostrand J.D."/>
            <person name="Wu L."/>
            <person name="He Z."/>
            <person name="Jordan I.K."/>
            <person name="Hazen T.C."/>
            <person name="Arkin A.P."/>
            <person name="Kostka J.E."/>
            <person name="Zhou J."/>
        </authorList>
    </citation>
    <scope>NUCLEOTIDE SEQUENCE [LARGE SCALE GENOMIC DNA]</scope>
    <source>
        <strain evidence="2 3">FW104-T7</strain>
    </source>
</reference>
<dbReference type="EMBL" id="LVJS01000054">
    <property type="protein sequence ID" value="KZC22700.1"/>
    <property type="molecule type" value="Genomic_DNA"/>
</dbReference>
<evidence type="ECO:0000256" key="1">
    <source>
        <dbReference type="SAM" id="MobiDB-lite"/>
    </source>
</evidence>
<comment type="caution">
    <text evidence="2">The sequence shown here is derived from an EMBL/GenBank/DDBJ whole genome shotgun (WGS) entry which is preliminary data.</text>
</comment>
<accession>A0A154QFY3</accession>
<dbReference type="eggNOG" id="COG2801">
    <property type="taxonomic scope" value="Bacteria"/>
</dbReference>
<dbReference type="AlphaFoldDB" id="A0A154QFY3"/>
<evidence type="ECO:0000313" key="3">
    <source>
        <dbReference type="Proteomes" id="UP000076131"/>
    </source>
</evidence>
<sequence length="115" mass="12983">MRRLELSLTMQTHYGLRAWRADRAQGLSCSARHYALRRRDDSALIEAIELHLKDNPGYGFGLLFDEALQPKGCGKTRSWRVYVAMSLNRPRRASGACSTASASHWRSPRTGEPHA</sequence>
<protein>
    <submittedName>
        <fullName evidence="2">Uncharacterized protein</fullName>
    </submittedName>
</protein>
<gene>
    <name evidence="2" type="ORF">RHOFW104T7_18010</name>
</gene>
<dbReference type="Proteomes" id="UP000076131">
    <property type="component" value="Unassembled WGS sequence"/>
</dbReference>
<evidence type="ECO:0000313" key="2">
    <source>
        <dbReference type="EMBL" id="KZC22700.1"/>
    </source>
</evidence>
<keyword evidence="3" id="KW-1185">Reference proteome</keyword>
<feature type="region of interest" description="Disordered" evidence="1">
    <location>
        <begin position="91"/>
        <end position="115"/>
    </location>
</feature>
<name>A0A154QFY3_9GAMM</name>